<dbReference type="PROSITE" id="PS50850">
    <property type="entry name" value="MFS"/>
    <property type="match status" value="1"/>
</dbReference>
<dbReference type="EMBL" id="CP001997">
    <property type="protein sequence ID" value="ADE57925.1"/>
    <property type="molecule type" value="Genomic_DNA"/>
</dbReference>
<evidence type="ECO:0000259" key="5">
    <source>
        <dbReference type="PROSITE" id="PS50850"/>
    </source>
</evidence>
<dbReference type="PANTHER" id="PTHR23531:SF1">
    <property type="entry name" value="QUINOLENE RESISTANCE PROTEIN NORA"/>
    <property type="match status" value="1"/>
</dbReference>
<feature type="domain" description="Major facilitator superfamily (MFS) profile" evidence="5">
    <location>
        <begin position="1"/>
        <end position="385"/>
    </location>
</feature>
<feature type="transmembrane region" description="Helical" evidence="4">
    <location>
        <begin position="168"/>
        <end position="189"/>
    </location>
</feature>
<dbReference type="OrthoDB" id="3454at2"/>
<evidence type="ECO:0000256" key="2">
    <source>
        <dbReference type="ARBA" id="ARBA00022989"/>
    </source>
</evidence>
<dbReference type="GO" id="GO:0022857">
    <property type="term" value="F:transmembrane transporter activity"/>
    <property type="evidence" value="ECO:0007669"/>
    <property type="project" value="InterPro"/>
</dbReference>
<feature type="transmembrane region" description="Helical" evidence="4">
    <location>
        <begin position="272"/>
        <end position="290"/>
    </location>
</feature>
<dbReference type="Gene3D" id="1.20.1250.20">
    <property type="entry name" value="MFS general substrate transporter like domains"/>
    <property type="match status" value="2"/>
</dbReference>
<name>D5EH93_AMICL</name>
<feature type="transmembrane region" description="Helical" evidence="4">
    <location>
        <begin position="296"/>
        <end position="313"/>
    </location>
</feature>
<evidence type="ECO:0000256" key="3">
    <source>
        <dbReference type="ARBA" id="ARBA00023136"/>
    </source>
</evidence>
<evidence type="ECO:0000313" key="6">
    <source>
        <dbReference type="EMBL" id="ADE57925.1"/>
    </source>
</evidence>
<feature type="transmembrane region" description="Helical" evidence="4">
    <location>
        <begin position="136"/>
        <end position="156"/>
    </location>
</feature>
<dbReference type="eggNOG" id="COG2814">
    <property type="taxonomic scope" value="Bacteria"/>
</dbReference>
<dbReference type="PANTHER" id="PTHR23531">
    <property type="entry name" value="QUINOLENE RESISTANCE PROTEIN NORA"/>
    <property type="match status" value="1"/>
</dbReference>
<reference evidence="6 7" key="1">
    <citation type="journal article" date="2010" name="Stand. Genomic Sci.">
        <title>Complete genome sequence of Aminobacterium colombiense type strain (ALA-1).</title>
        <authorList>
            <person name="Chertkov O."/>
            <person name="Sikorski J."/>
            <person name="Brambilla E."/>
            <person name="Lapidus A."/>
            <person name="Copeland A."/>
            <person name="Glavina Del Rio T."/>
            <person name="Nolan M."/>
            <person name="Lucas S."/>
            <person name="Tice H."/>
            <person name="Cheng J.F."/>
            <person name="Han C."/>
            <person name="Detter J.C."/>
            <person name="Bruce D."/>
            <person name="Tapia R."/>
            <person name="Goodwin L."/>
            <person name="Pitluck S."/>
            <person name="Liolios K."/>
            <person name="Ivanova N."/>
            <person name="Mavromatis K."/>
            <person name="Ovchinnikova G."/>
            <person name="Pati A."/>
            <person name="Chen A."/>
            <person name="Palaniappan K."/>
            <person name="Land M."/>
            <person name="Hauser L."/>
            <person name="Chang Y.J."/>
            <person name="Jeffries C.D."/>
            <person name="Spring S."/>
            <person name="Rohde M."/>
            <person name="Goker M."/>
            <person name="Bristow J."/>
            <person name="Eisen J.A."/>
            <person name="Markowitz V."/>
            <person name="Hugenholtz P."/>
            <person name="Kyrpides N.C."/>
            <person name="Klenk H.P."/>
        </authorList>
    </citation>
    <scope>NUCLEOTIDE SEQUENCE [LARGE SCALE GENOMIC DNA]</scope>
    <source>
        <strain evidence="7">DSM 12261 / ALA-1</strain>
    </source>
</reference>
<accession>D5EH93</accession>
<gene>
    <name evidence="6" type="ordered locus">Amico_1812</name>
</gene>
<dbReference type="InterPro" id="IPR020846">
    <property type="entry name" value="MFS_dom"/>
</dbReference>
<feature type="transmembrane region" description="Helical" evidence="4">
    <location>
        <begin position="244"/>
        <end position="265"/>
    </location>
</feature>
<organism evidence="6 7">
    <name type="scientific">Aminobacterium colombiense (strain DSM 12261 / ALA-1)</name>
    <dbReference type="NCBI Taxonomy" id="572547"/>
    <lineage>
        <taxon>Bacteria</taxon>
        <taxon>Thermotogati</taxon>
        <taxon>Synergistota</taxon>
        <taxon>Synergistia</taxon>
        <taxon>Synergistales</taxon>
        <taxon>Aminobacteriaceae</taxon>
        <taxon>Aminobacterium</taxon>
    </lineage>
</organism>
<keyword evidence="2 4" id="KW-1133">Transmembrane helix</keyword>
<dbReference type="Pfam" id="PF07690">
    <property type="entry name" value="MFS_1"/>
    <property type="match status" value="1"/>
</dbReference>
<dbReference type="RefSeq" id="WP_013049187.1">
    <property type="nucleotide sequence ID" value="NC_014011.1"/>
</dbReference>
<dbReference type="InterPro" id="IPR052714">
    <property type="entry name" value="MFS_Exporter"/>
</dbReference>
<feature type="transmembrane region" description="Helical" evidence="4">
    <location>
        <begin position="78"/>
        <end position="96"/>
    </location>
</feature>
<dbReference type="SUPFAM" id="SSF103473">
    <property type="entry name" value="MFS general substrate transporter"/>
    <property type="match status" value="1"/>
</dbReference>
<evidence type="ECO:0000256" key="4">
    <source>
        <dbReference type="SAM" id="Phobius"/>
    </source>
</evidence>
<feature type="transmembrane region" description="Helical" evidence="4">
    <location>
        <begin position="361"/>
        <end position="381"/>
    </location>
</feature>
<keyword evidence="7" id="KW-1185">Reference proteome</keyword>
<keyword evidence="3 4" id="KW-0472">Membrane</keyword>
<feature type="transmembrane region" description="Helical" evidence="4">
    <location>
        <begin position="102"/>
        <end position="124"/>
    </location>
</feature>
<feature type="transmembrane region" description="Helical" evidence="4">
    <location>
        <begin position="47"/>
        <end position="66"/>
    </location>
</feature>
<dbReference type="HOGENOM" id="CLU_059146_0_0_0"/>
<feature type="transmembrane region" description="Helical" evidence="4">
    <location>
        <begin position="334"/>
        <end position="355"/>
    </location>
</feature>
<evidence type="ECO:0000256" key="1">
    <source>
        <dbReference type="ARBA" id="ARBA00022692"/>
    </source>
</evidence>
<dbReference type="InterPro" id="IPR011701">
    <property type="entry name" value="MFS"/>
</dbReference>
<keyword evidence="1 4" id="KW-0812">Transmembrane</keyword>
<dbReference type="STRING" id="572547.Amico_1812"/>
<feature type="transmembrane region" description="Helical" evidence="4">
    <location>
        <begin position="14"/>
        <end position="35"/>
    </location>
</feature>
<dbReference type="InterPro" id="IPR036259">
    <property type="entry name" value="MFS_trans_sf"/>
</dbReference>
<dbReference type="AlphaFoldDB" id="D5EH93"/>
<dbReference type="Proteomes" id="UP000002366">
    <property type="component" value="Chromosome"/>
</dbReference>
<sequence>MFCGSELASWRKRIILILLTYFAIFSYSHTFFMLPPFLKKAGLEPQRIGWIISAFYLAATLCRPTAGWFIDRFGIRRTMVGASSICVVSALLLAFTDHTPGILYTIRLFMGGGFSVFVVSTTTYQSLVIPERIRGSAFAITSIGGVMTAFTIIPLAELFINRGWDLPYLLMASAASLWAMSMAFLLPPVQQDFSSNKTQKTSYAALFKETPIKFLLISCVFLGLTDASIAYVSSLAIGRGLNPSVYMVAISIGAIIIRLFGSGLYERVPRTVIAAPSFGAMGLALFGASFAASNFMIAFFGFLYGAAVGYGYPTHLALIGDMIPERFRGRASSMVYFSMDISWTLLPVYIGYASALAGISWAFRGFSLFAFGASILVYFFLWKRIGQKKGIHLH</sequence>
<protein>
    <submittedName>
        <fullName evidence="6">Major facilitator superfamily MFS_1</fullName>
    </submittedName>
</protein>
<dbReference type="KEGG" id="aco:Amico_1812"/>
<evidence type="ECO:0000313" key="7">
    <source>
        <dbReference type="Proteomes" id="UP000002366"/>
    </source>
</evidence>
<proteinExistence type="predicted"/>
<feature type="transmembrane region" description="Helical" evidence="4">
    <location>
        <begin position="210"/>
        <end position="232"/>
    </location>
</feature>